<feature type="non-terminal residue" evidence="1">
    <location>
        <position position="1"/>
    </location>
</feature>
<keyword evidence="2" id="KW-1185">Reference proteome</keyword>
<sequence length="50" mass="5720">TCRMLIVPVIRIPTLRKLCLVVTQLLREEKAEPIHQCHQSTLRILEGGRG</sequence>
<name>A0A8X6F1F9_TRICU</name>
<protein>
    <submittedName>
        <fullName evidence="1">Uncharacterized protein</fullName>
    </submittedName>
</protein>
<dbReference type="EMBL" id="BMAO01000667">
    <property type="protein sequence ID" value="GFQ68440.1"/>
    <property type="molecule type" value="Genomic_DNA"/>
</dbReference>
<reference evidence="1" key="1">
    <citation type="submission" date="2020-07" db="EMBL/GenBank/DDBJ databases">
        <title>Multicomponent nature underlies the extraordinary mechanical properties of spider dragline silk.</title>
        <authorList>
            <person name="Kono N."/>
            <person name="Nakamura H."/>
            <person name="Mori M."/>
            <person name="Yoshida Y."/>
            <person name="Ohtoshi R."/>
            <person name="Malay A.D."/>
            <person name="Moran D.A.P."/>
            <person name="Tomita M."/>
            <person name="Numata K."/>
            <person name="Arakawa K."/>
        </authorList>
    </citation>
    <scope>NUCLEOTIDE SEQUENCE</scope>
</reference>
<gene>
    <name evidence="1" type="ORF">TNCT_239481</name>
</gene>
<dbReference type="Proteomes" id="UP000887116">
    <property type="component" value="Unassembled WGS sequence"/>
</dbReference>
<comment type="caution">
    <text evidence="1">The sequence shown here is derived from an EMBL/GenBank/DDBJ whole genome shotgun (WGS) entry which is preliminary data.</text>
</comment>
<proteinExistence type="predicted"/>
<evidence type="ECO:0000313" key="2">
    <source>
        <dbReference type="Proteomes" id="UP000887116"/>
    </source>
</evidence>
<evidence type="ECO:0000313" key="1">
    <source>
        <dbReference type="EMBL" id="GFQ68440.1"/>
    </source>
</evidence>
<organism evidence="1 2">
    <name type="scientific">Trichonephila clavata</name>
    <name type="common">Joro spider</name>
    <name type="synonym">Nephila clavata</name>
    <dbReference type="NCBI Taxonomy" id="2740835"/>
    <lineage>
        <taxon>Eukaryota</taxon>
        <taxon>Metazoa</taxon>
        <taxon>Ecdysozoa</taxon>
        <taxon>Arthropoda</taxon>
        <taxon>Chelicerata</taxon>
        <taxon>Arachnida</taxon>
        <taxon>Araneae</taxon>
        <taxon>Araneomorphae</taxon>
        <taxon>Entelegynae</taxon>
        <taxon>Araneoidea</taxon>
        <taxon>Nephilidae</taxon>
        <taxon>Trichonephila</taxon>
    </lineage>
</organism>
<dbReference type="AlphaFoldDB" id="A0A8X6F1F9"/>
<accession>A0A8X6F1F9</accession>